<dbReference type="Pfam" id="PF04505">
    <property type="entry name" value="CD225"/>
    <property type="match status" value="1"/>
</dbReference>
<dbReference type="STRING" id="1642646.ING2E5A_0598"/>
<dbReference type="EMBL" id="LT608328">
    <property type="protein sequence ID" value="SCM55843.1"/>
    <property type="molecule type" value="Genomic_DNA"/>
</dbReference>
<feature type="transmembrane region" description="Helical" evidence="5">
    <location>
        <begin position="147"/>
        <end position="171"/>
    </location>
</feature>
<evidence type="ECO:0000259" key="6">
    <source>
        <dbReference type="Pfam" id="PF14237"/>
    </source>
</evidence>
<organism evidence="7 8">
    <name type="scientific">Petrimonas mucosa</name>
    <dbReference type="NCBI Taxonomy" id="1642646"/>
    <lineage>
        <taxon>Bacteria</taxon>
        <taxon>Pseudomonadati</taxon>
        <taxon>Bacteroidota</taxon>
        <taxon>Bacteroidia</taxon>
        <taxon>Bacteroidales</taxon>
        <taxon>Dysgonomonadaceae</taxon>
        <taxon>Petrimonas</taxon>
    </lineage>
</organism>
<gene>
    <name evidence="7" type="ORF">ING2E5A_0598</name>
</gene>
<dbReference type="InterPro" id="IPR051423">
    <property type="entry name" value="CD225/Dispanin"/>
</dbReference>
<name>A0A1G4G4N5_9BACT</name>
<evidence type="ECO:0000256" key="5">
    <source>
        <dbReference type="SAM" id="Phobius"/>
    </source>
</evidence>
<evidence type="ECO:0000256" key="4">
    <source>
        <dbReference type="ARBA" id="ARBA00023136"/>
    </source>
</evidence>
<evidence type="ECO:0000313" key="7">
    <source>
        <dbReference type="EMBL" id="SCM55843.1"/>
    </source>
</evidence>
<evidence type="ECO:0000256" key="3">
    <source>
        <dbReference type="ARBA" id="ARBA00022989"/>
    </source>
</evidence>
<protein>
    <submittedName>
        <fullName evidence="7">Putative membrane protein</fullName>
    </submittedName>
</protein>
<dbReference type="Pfam" id="PF14237">
    <property type="entry name" value="GYF_2"/>
    <property type="match status" value="1"/>
</dbReference>
<dbReference type="GO" id="GO:0016020">
    <property type="term" value="C:membrane"/>
    <property type="evidence" value="ECO:0007669"/>
    <property type="project" value="UniProtKB-SubCell"/>
</dbReference>
<keyword evidence="2 5" id="KW-0812">Transmembrane</keyword>
<sequence length="187" mass="20764">MNRYFYIDSEGKQKGTFTPEELKSENIKKETLVWTQGMSEWTRAADIPELSLLFEESRDFYSPQPVTPPAVRPGYGSAPSPQQPMPKSWLIESILATILPFLLCSCIFSLLGIIGIVNASKVESLYLRGDYAGSLEASNQAEKWTKIAMWIGIAWVILWIVAVILIIAFGVSMSGITDVFSGSGYEI</sequence>
<evidence type="ECO:0000256" key="1">
    <source>
        <dbReference type="ARBA" id="ARBA00004370"/>
    </source>
</evidence>
<comment type="subcellular location">
    <subcellularLocation>
        <location evidence="1">Membrane</location>
    </subcellularLocation>
</comment>
<proteinExistence type="predicted"/>
<dbReference type="InterPro" id="IPR007593">
    <property type="entry name" value="CD225/Dispanin_fam"/>
</dbReference>
<dbReference type="RefSeq" id="WP_071136108.1">
    <property type="nucleotide sequence ID" value="NZ_DUQN01000112.1"/>
</dbReference>
<feature type="transmembrane region" description="Helical" evidence="5">
    <location>
        <begin position="94"/>
        <end position="117"/>
    </location>
</feature>
<feature type="domain" description="GYF" evidence="6">
    <location>
        <begin position="4"/>
        <end position="50"/>
    </location>
</feature>
<reference evidence="7 8" key="1">
    <citation type="submission" date="2016-08" db="EMBL/GenBank/DDBJ databases">
        <authorList>
            <person name="Seilhamer J.J."/>
        </authorList>
    </citation>
    <scope>NUCLEOTIDE SEQUENCE [LARGE SCALE GENOMIC DNA]</scope>
    <source>
        <strain evidence="7">ING2-E5A</strain>
    </source>
</reference>
<dbReference type="Proteomes" id="UP000178485">
    <property type="component" value="Chromosome i"/>
</dbReference>
<evidence type="ECO:0000256" key="2">
    <source>
        <dbReference type="ARBA" id="ARBA00022692"/>
    </source>
</evidence>
<dbReference type="InterPro" id="IPR025640">
    <property type="entry name" value="GYF_2"/>
</dbReference>
<evidence type="ECO:0000313" key="8">
    <source>
        <dbReference type="Proteomes" id="UP000178485"/>
    </source>
</evidence>
<dbReference type="AlphaFoldDB" id="A0A1G4G4N5"/>
<dbReference type="KEGG" id="pmuc:ING2E5A_0598"/>
<dbReference type="PANTHER" id="PTHR14948">
    <property type="entry name" value="NG5"/>
    <property type="match status" value="1"/>
</dbReference>
<keyword evidence="4 5" id="KW-0472">Membrane</keyword>
<keyword evidence="3 5" id="KW-1133">Transmembrane helix</keyword>
<keyword evidence="8" id="KW-1185">Reference proteome</keyword>
<accession>A0A1G4G4N5</accession>
<dbReference type="PANTHER" id="PTHR14948:SF25">
    <property type="entry name" value="DUF4190 DOMAIN-CONTAINING PROTEIN"/>
    <property type="match status" value="1"/>
</dbReference>